<dbReference type="Proteomes" id="UP000199699">
    <property type="component" value="Unassembled WGS sequence"/>
</dbReference>
<dbReference type="STRING" id="145857.GA0070616_4463"/>
<organism evidence="1 2">
    <name type="scientific">Micromonospora nigra</name>
    <dbReference type="NCBI Taxonomy" id="145857"/>
    <lineage>
        <taxon>Bacteria</taxon>
        <taxon>Bacillati</taxon>
        <taxon>Actinomycetota</taxon>
        <taxon>Actinomycetes</taxon>
        <taxon>Micromonosporales</taxon>
        <taxon>Micromonosporaceae</taxon>
        <taxon>Micromonospora</taxon>
    </lineage>
</organism>
<dbReference type="AlphaFoldDB" id="A0A1C6SSG7"/>
<dbReference type="OrthoDB" id="3538855at2"/>
<gene>
    <name evidence="1" type="ORF">GA0070616_4463</name>
</gene>
<evidence type="ECO:0000313" key="1">
    <source>
        <dbReference type="EMBL" id="SCL32430.1"/>
    </source>
</evidence>
<evidence type="ECO:0000313" key="2">
    <source>
        <dbReference type="Proteomes" id="UP000199699"/>
    </source>
</evidence>
<dbReference type="EMBL" id="FMHT01000003">
    <property type="protein sequence ID" value="SCL32430.1"/>
    <property type="molecule type" value="Genomic_DNA"/>
</dbReference>
<dbReference type="RefSeq" id="WP_091086417.1">
    <property type="nucleotide sequence ID" value="NZ_FMHT01000003.1"/>
</dbReference>
<proteinExistence type="predicted"/>
<reference evidence="1 2" key="1">
    <citation type="submission" date="2016-06" db="EMBL/GenBank/DDBJ databases">
        <authorList>
            <person name="Kjaerup R.B."/>
            <person name="Dalgaard T.S."/>
            <person name="Juul-Madsen H.R."/>
        </authorList>
    </citation>
    <scope>NUCLEOTIDE SEQUENCE [LARGE SCALE GENOMIC DNA]</scope>
    <source>
        <strain evidence="1 2">DSM 43818</strain>
    </source>
</reference>
<sequence length="82" mass="8298">MSRVTVSDPALSRTRRKLVAFAVLAVVAVVVGSPAWTVAALVSTSLAIPVAVALDGGGAHLRDLLLPGPAASSVVTTPGRRR</sequence>
<keyword evidence="2" id="KW-1185">Reference proteome</keyword>
<protein>
    <submittedName>
        <fullName evidence="1">Uncharacterized protein</fullName>
    </submittedName>
</protein>
<name>A0A1C6SSG7_9ACTN</name>
<accession>A0A1C6SSG7</accession>